<sequence length="64" mass="6760">MTQHLLLPAASAVRTAGALGGHHMRTGADNRSLPTISVDNFVQKALVAGLKGRCSAVFDRLMND</sequence>
<dbReference type="EMBL" id="JBHUEJ010000024">
    <property type="protein sequence ID" value="MFD1711301.1"/>
    <property type="molecule type" value="Genomic_DNA"/>
</dbReference>
<reference evidence="2" key="1">
    <citation type="journal article" date="2019" name="Int. J. Syst. Evol. Microbiol.">
        <title>The Global Catalogue of Microorganisms (GCM) 10K type strain sequencing project: providing services to taxonomists for standard genome sequencing and annotation.</title>
        <authorList>
            <consortium name="The Broad Institute Genomics Platform"/>
            <consortium name="The Broad Institute Genome Sequencing Center for Infectious Disease"/>
            <person name="Wu L."/>
            <person name="Ma J."/>
        </authorList>
    </citation>
    <scope>NUCLEOTIDE SEQUENCE [LARGE SCALE GENOMIC DNA]</scope>
    <source>
        <strain evidence="2">LMG 29247</strain>
    </source>
</reference>
<proteinExistence type="predicted"/>
<dbReference type="RefSeq" id="WP_147913899.1">
    <property type="nucleotide sequence ID" value="NZ_JBHUEJ010000024.1"/>
</dbReference>
<organism evidence="1 2">
    <name type="scientific">Ottowia flava</name>
    <dbReference type="NCBI Taxonomy" id="2675430"/>
    <lineage>
        <taxon>Bacteria</taxon>
        <taxon>Pseudomonadati</taxon>
        <taxon>Pseudomonadota</taxon>
        <taxon>Betaproteobacteria</taxon>
        <taxon>Burkholderiales</taxon>
        <taxon>Comamonadaceae</taxon>
        <taxon>Ottowia</taxon>
    </lineage>
</organism>
<keyword evidence="2" id="KW-1185">Reference proteome</keyword>
<comment type="caution">
    <text evidence="1">The sequence shown here is derived from an EMBL/GenBank/DDBJ whole genome shotgun (WGS) entry which is preliminary data.</text>
</comment>
<protein>
    <submittedName>
        <fullName evidence="1">Uncharacterized protein</fullName>
    </submittedName>
</protein>
<name>A0ABW4KV57_9BURK</name>
<dbReference type="Proteomes" id="UP001597304">
    <property type="component" value="Unassembled WGS sequence"/>
</dbReference>
<gene>
    <name evidence="1" type="ORF">ACFSF0_11815</name>
</gene>
<evidence type="ECO:0000313" key="1">
    <source>
        <dbReference type="EMBL" id="MFD1711301.1"/>
    </source>
</evidence>
<accession>A0ABW4KV57</accession>
<evidence type="ECO:0000313" key="2">
    <source>
        <dbReference type="Proteomes" id="UP001597304"/>
    </source>
</evidence>